<dbReference type="PANTHER" id="PTHR43864">
    <property type="entry name" value="HYPOXANTHINE/GUANINE PHOSPHORIBOSYLTRANSFERASE"/>
    <property type="match status" value="1"/>
</dbReference>
<dbReference type="GO" id="GO:0005737">
    <property type="term" value="C:cytoplasm"/>
    <property type="evidence" value="ECO:0007669"/>
    <property type="project" value="UniProtKB-SubCell"/>
</dbReference>
<dbReference type="GO" id="GO:0032265">
    <property type="term" value="P:XMP salvage"/>
    <property type="evidence" value="ECO:0007669"/>
    <property type="project" value="UniProtKB-UniRule"/>
</dbReference>
<evidence type="ECO:0000256" key="4">
    <source>
        <dbReference type="ARBA" id="ARBA00022726"/>
    </source>
</evidence>
<evidence type="ECO:0000256" key="2">
    <source>
        <dbReference type="ARBA" id="ARBA00022676"/>
    </source>
</evidence>
<comment type="subcellular location">
    <subcellularLocation>
        <location evidence="5">Cytoplasm</location>
    </subcellularLocation>
</comment>
<proteinExistence type="inferred from homology"/>
<keyword evidence="2 5" id="KW-0328">Glycosyltransferase</keyword>
<keyword evidence="3 5" id="KW-0808">Transferase</keyword>
<dbReference type="GO" id="GO:0000310">
    <property type="term" value="F:xanthine phosphoribosyltransferase activity"/>
    <property type="evidence" value="ECO:0007669"/>
    <property type="project" value="UniProtKB-UniRule"/>
</dbReference>
<dbReference type="InterPro" id="IPR000836">
    <property type="entry name" value="PRTase_dom"/>
</dbReference>
<name>A0A1G5RW99_9FIRM</name>
<comment type="function">
    <text evidence="5">Converts the preformed base xanthine, a product of nucleic acid breakdown, to xanthosine 5'-monophosphate (XMP), so it can be reused for RNA or DNA synthesis.</text>
</comment>
<evidence type="ECO:0000256" key="5">
    <source>
        <dbReference type="HAMAP-Rule" id="MF_01184"/>
    </source>
</evidence>
<feature type="domain" description="Phosphoribosyltransferase" evidence="7">
    <location>
        <begin position="34"/>
        <end position="157"/>
    </location>
</feature>
<comment type="pathway">
    <text evidence="5">Purine metabolism; XMP biosynthesis via salvage pathway; XMP from xanthine: step 1/1.</text>
</comment>
<dbReference type="CDD" id="cd06223">
    <property type="entry name" value="PRTases_typeI"/>
    <property type="match status" value="1"/>
</dbReference>
<reference evidence="8 9" key="1">
    <citation type="submission" date="2016-10" db="EMBL/GenBank/DDBJ databases">
        <authorList>
            <person name="de Groot N.N."/>
        </authorList>
    </citation>
    <scope>NUCLEOTIDE SEQUENCE [LARGE SCALE GENOMIC DNA]</scope>
    <source>
        <strain evidence="8 9">DSM 2784</strain>
    </source>
</reference>
<comment type="catalytic activity">
    <reaction evidence="5">
        <text>XMP + diphosphate = xanthine + 5-phospho-alpha-D-ribose 1-diphosphate</text>
        <dbReference type="Rhea" id="RHEA:10800"/>
        <dbReference type="ChEBI" id="CHEBI:17712"/>
        <dbReference type="ChEBI" id="CHEBI:33019"/>
        <dbReference type="ChEBI" id="CHEBI:57464"/>
        <dbReference type="ChEBI" id="CHEBI:58017"/>
        <dbReference type="EC" id="2.4.2.22"/>
    </reaction>
</comment>
<evidence type="ECO:0000256" key="3">
    <source>
        <dbReference type="ARBA" id="ARBA00022679"/>
    </source>
</evidence>
<dbReference type="Proteomes" id="UP000199208">
    <property type="component" value="Unassembled WGS sequence"/>
</dbReference>
<feature type="binding site" evidence="5">
    <location>
        <position position="157"/>
    </location>
    <ligand>
        <name>xanthine</name>
        <dbReference type="ChEBI" id="CHEBI:17712"/>
    </ligand>
</feature>
<dbReference type="InterPro" id="IPR050118">
    <property type="entry name" value="Pur/Pyrimidine_PRTase"/>
</dbReference>
<dbReference type="AlphaFoldDB" id="A0A1G5RW99"/>
<dbReference type="OrthoDB" id="9790678at2"/>
<dbReference type="InterPro" id="IPR010079">
    <property type="entry name" value="Xanthine_PRibTrfase"/>
</dbReference>
<organism evidence="8 9">
    <name type="scientific">Acidaminobacter hydrogenoformans DSM 2784</name>
    <dbReference type="NCBI Taxonomy" id="1120920"/>
    <lineage>
        <taxon>Bacteria</taxon>
        <taxon>Bacillati</taxon>
        <taxon>Bacillota</taxon>
        <taxon>Clostridia</taxon>
        <taxon>Peptostreptococcales</taxon>
        <taxon>Acidaminobacteraceae</taxon>
        <taxon>Acidaminobacter</taxon>
    </lineage>
</organism>
<accession>A0A1G5RW99</accession>
<keyword evidence="4 5" id="KW-0660">Purine salvage</keyword>
<evidence type="ECO:0000313" key="8">
    <source>
        <dbReference type="EMBL" id="SCZ78326.1"/>
    </source>
</evidence>
<evidence type="ECO:0000313" key="9">
    <source>
        <dbReference type="Proteomes" id="UP000199208"/>
    </source>
</evidence>
<dbReference type="EMBL" id="FMWL01000004">
    <property type="protein sequence ID" value="SCZ78326.1"/>
    <property type="molecule type" value="Genomic_DNA"/>
</dbReference>
<comment type="subunit">
    <text evidence="5">Homodimer.</text>
</comment>
<keyword evidence="9" id="KW-1185">Reference proteome</keyword>
<dbReference type="SUPFAM" id="SSF53271">
    <property type="entry name" value="PRTase-like"/>
    <property type="match status" value="1"/>
</dbReference>
<gene>
    <name evidence="5" type="primary">xpt</name>
    <name evidence="8" type="ORF">SAMN03080599_01210</name>
</gene>
<feature type="binding site" evidence="5">
    <location>
        <position position="20"/>
    </location>
    <ligand>
        <name>xanthine</name>
        <dbReference type="ChEBI" id="CHEBI:17712"/>
    </ligand>
</feature>
<dbReference type="NCBIfam" id="NF006671">
    <property type="entry name" value="PRK09219.1"/>
    <property type="match status" value="1"/>
</dbReference>
<feature type="binding site" evidence="5">
    <location>
        <position position="27"/>
    </location>
    <ligand>
        <name>xanthine</name>
        <dbReference type="ChEBI" id="CHEBI:17712"/>
    </ligand>
</feature>
<evidence type="ECO:0000259" key="7">
    <source>
        <dbReference type="Pfam" id="PF00156"/>
    </source>
</evidence>
<dbReference type="NCBIfam" id="TIGR01744">
    <property type="entry name" value="XPRTase"/>
    <property type="match status" value="1"/>
</dbReference>
<dbReference type="InterPro" id="IPR029057">
    <property type="entry name" value="PRTase-like"/>
</dbReference>
<evidence type="ECO:0000256" key="6">
    <source>
        <dbReference type="NCBIfam" id="TIGR01744"/>
    </source>
</evidence>
<feature type="binding site" evidence="5">
    <location>
        <begin position="129"/>
        <end position="133"/>
    </location>
    <ligand>
        <name>5-phospho-alpha-D-ribose 1-diphosphate</name>
        <dbReference type="ChEBI" id="CHEBI:58017"/>
    </ligand>
</feature>
<dbReference type="PANTHER" id="PTHR43864:SF1">
    <property type="entry name" value="XANTHINE PHOSPHORIBOSYLTRANSFERASE"/>
    <property type="match status" value="1"/>
</dbReference>
<dbReference type="STRING" id="1120920.SAMN03080599_01210"/>
<dbReference type="Pfam" id="PF00156">
    <property type="entry name" value="Pribosyltran"/>
    <property type="match status" value="1"/>
</dbReference>
<dbReference type="GO" id="GO:0046110">
    <property type="term" value="P:xanthine metabolic process"/>
    <property type="evidence" value="ECO:0007669"/>
    <property type="project" value="UniProtKB-UniRule"/>
</dbReference>
<dbReference type="UniPathway" id="UPA00602">
    <property type="reaction ID" value="UER00658"/>
</dbReference>
<dbReference type="HAMAP" id="MF_01184">
    <property type="entry name" value="XPRTase"/>
    <property type="match status" value="1"/>
</dbReference>
<dbReference type="EC" id="2.4.2.22" evidence="5 6"/>
<sequence>MKILEERILKDGYVLGKDILKVDRFLNHQVDVALLNEIGKAFYAYFKDHGINKILTIEASGIAIAAITAQYFDNVPVVFAKKFDSVNADPDSYETNVYSFTKNRDYSVRVSKKFIHQGDRVLILDDFLAQGRAAAGLIDLVRQGGGEVHGVGIVIEKSFQDGKTYVSSLGVDVHSLARIRAFIDGTPIFEEV</sequence>
<protein>
    <recommendedName>
        <fullName evidence="5 6">Xanthine phosphoribosyltransferase</fullName>
        <shortName evidence="5">XPRTase</shortName>
        <ecNumber evidence="5 6">2.4.2.22</ecNumber>
    </recommendedName>
</protein>
<dbReference type="Gene3D" id="3.40.50.2020">
    <property type="match status" value="1"/>
</dbReference>
<comment type="similarity">
    <text evidence="5">Belongs to the purine/pyrimidine phosphoribosyltransferase family. Xpt subfamily.</text>
</comment>
<evidence type="ECO:0000256" key="1">
    <source>
        <dbReference type="ARBA" id="ARBA00022490"/>
    </source>
</evidence>
<dbReference type="RefSeq" id="WP_092589997.1">
    <property type="nucleotide sequence ID" value="NZ_FMWL01000004.1"/>
</dbReference>
<keyword evidence="1 5" id="KW-0963">Cytoplasm</keyword>
<dbReference type="GO" id="GO:0006166">
    <property type="term" value="P:purine ribonucleoside salvage"/>
    <property type="evidence" value="ECO:0007669"/>
    <property type="project" value="UniProtKB-KW"/>
</dbReference>